<feature type="region of interest" description="Disordered" evidence="1">
    <location>
        <begin position="289"/>
        <end position="343"/>
    </location>
</feature>
<protein>
    <submittedName>
        <fullName evidence="2">Uncharacterized protein</fullName>
    </submittedName>
</protein>
<feature type="region of interest" description="Disordered" evidence="1">
    <location>
        <begin position="62"/>
        <end position="94"/>
    </location>
</feature>
<keyword evidence="3" id="KW-1185">Reference proteome</keyword>
<gene>
    <name evidence="2" type="ORF">AMATHDRAFT_5965</name>
</gene>
<reference evidence="2 3" key="1">
    <citation type="submission" date="2014-02" db="EMBL/GenBank/DDBJ databases">
        <title>Transposable element dynamics among asymbiotic and ectomycorrhizal Amanita fungi.</title>
        <authorList>
            <consortium name="DOE Joint Genome Institute"/>
            <person name="Hess J."/>
            <person name="Skrede I."/>
            <person name="Wolfe B."/>
            <person name="LaButti K."/>
            <person name="Ohm R.A."/>
            <person name="Grigoriev I.V."/>
            <person name="Pringle A."/>
        </authorList>
    </citation>
    <scope>NUCLEOTIDE SEQUENCE [LARGE SCALE GENOMIC DNA]</scope>
    <source>
        <strain evidence="2 3">SKay4041</strain>
    </source>
</reference>
<dbReference type="Proteomes" id="UP000242287">
    <property type="component" value="Unassembled WGS sequence"/>
</dbReference>
<feature type="compositionally biased region" description="Low complexity" evidence="1">
    <location>
        <begin position="84"/>
        <end position="94"/>
    </location>
</feature>
<dbReference type="EMBL" id="KZ302070">
    <property type="protein sequence ID" value="PFH48251.1"/>
    <property type="molecule type" value="Genomic_DNA"/>
</dbReference>
<sequence>MPLSYALPLLSHIGPGSRHKDKTKTPVLATRATRSIMRASRCPLRIISLMLYPHKLTAGSLSLPEDDESPMIPPRPYQNSLQHSNSNQTLPTSSTSSLWTWYDILLSTAPSEPAPSPPKKRKHNATNILKRFSRFLHVAPPTNTRCPSSYIGKTRERTGGKGGTLTTTCHKHRGWGQGDRNGSKIHSGKPPRNTKQHKNRKIGSLKHRYTKGEHDDNESTERLLPFVDLGHELEYESSSMPVPNPTFMQSNRDTLYNPIWNPVSPGSNATSIQPWSSMSPLSELLPSVYDSARDPNVPTNMRVEKGADADTDPEADTKFQHTPRHNVSHPHSPPGVASDSELGSGEDDTICGCCNNGVTHAHCVKHLIPTAPERSRRRLKLIRLLGPEAHLAVLINDLSVTEQRCIT</sequence>
<accession>A0A2A9NIY4</accession>
<evidence type="ECO:0000313" key="2">
    <source>
        <dbReference type="EMBL" id="PFH48251.1"/>
    </source>
</evidence>
<organism evidence="2 3">
    <name type="scientific">Amanita thiersii Skay4041</name>
    <dbReference type="NCBI Taxonomy" id="703135"/>
    <lineage>
        <taxon>Eukaryota</taxon>
        <taxon>Fungi</taxon>
        <taxon>Dikarya</taxon>
        <taxon>Basidiomycota</taxon>
        <taxon>Agaricomycotina</taxon>
        <taxon>Agaricomycetes</taxon>
        <taxon>Agaricomycetidae</taxon>
        <taxon>Agaricales</taxon>
        <taxon>Pluteineae</taxon>
        <taxon>Amanitaceae</taxon>
        <taxon>Amanita</taxon>
    </lineage>
</organism>
<evidence type="ECO:0000256" key="1">
    <source>
        <dbReference type="SAM" id="MobiDB-lite"/>
    </source>
</evidence>
<name>A0A2A9NIY4_9AGAR</name>
<proteinExistence type="predicted"/>
<dbReference type="AlphaFoldDB" id="A0A2A9NIY4"/>
<feature type="region of interest" description="Disordered" evidence="1">
    <location>
        <begin position="146"/>
        <end position="200"/>
    </location>
</feature>
<evidence type="ECO:0000313" key="3">
    <source>
        <dbReference type="Proteomes" id="UP000242287"/>
    </source>
</evidence>
<feature type="compositionally biased region" description="Basic residues" evidence="1">
    <location>
        <begin position="186"/>
        <end position="200"/>
    </location>
</feature>